<keyword evidence="2" id="KW-1185">Reference proteome</keyword>
<dbReference type="AlphaFoldDB" id="A0A1I4N8F3"/>
<name>A0A1I4N8F3_9FIRM</name>
<evidence type="ECO:0000313" key="1">
    <source>
        <dbReference type="EMBL" id="SFM11675.1"/>
    </source>
</evidence>
<organism evidence="1 2">
    <name type="scientific">Halanaerobium salsuginis</name>
    <dbReference type="NCBI Taxonomy" id="29563"/>
    <lineage>
        <taxon>Bacteria</taxon>
        <taxon>Bacillati</taxon>
        <taxon>Bacillota</taxon>
        <taxon>Clostridia</taxon>
        <taxon>Halanaerobiales</taxon>
        <taxon>Halanaerobiaceae</taxon>
        <taxon>Halanaerobium</taxon>
    </lineage>
</organism>
<accession>A0A1I4N8F3</accession>
<dbReference type="OrthoDB" id="2110000at2"/>
<protein>
    <submittedName>
        <fullName evidence="1">Uncharacterized protein</fullName>
    </submittedName>
</protein>
<evidence type="ECO:0000313" key="2">
    <source>
        <dbReference type="Proteomes" id="UP000199006"/>
    </source>
</evidence>
<dbReference type="SUPFAM" id="SSF117074">
    <property type="entry name" value="Hypothetical protein PA1324"/>
    <property type="match status" value="1"/>
</dbReference>
<dbReference type="RefSeq" id="WP_089862810.1">
    <property type="nucleotide sequence ID" value="NZ_FOTI01000071.1"/>
</dbReference>
<dbReference type="Proteomes" id="UP000199006">
    <property type="component" value="Unassembled WGS sequence"/>
</dbReference>
<dbReference type="STRING" id="29563.SAMN02983006_02836"/>
<sequence>MGSSNLIRAHPLEEDQPEIETNIVLLTLLEDNHLVENDPFFELYYFPDHDYILLPANLLSPYLAVEMNFQRELGLLTLSKNNLEVKIDLSARKYLGHENWDQEKIIIFGGEFYLSKSVFEYLTDYQISWSNSLQELTITGDFTKDDFSTDEFESESKKKQKLKDQDQFSGEKLAGFTLNSVHYRVGFELSEDDLFESQQELTTELNFYGRFKNWAYSLNNDFNYNLKSNNFDYKLDNLELKSCENNNLLIIGDYDFNFAKTIVQNEMQGIYYRIPEKLSYKLIPYTEIEIPVELDDEVSIYVNNKFVHKEIIKATGNYQFKNIELRLNYLNKIEVVKLSAAGEEIKELKYLAGSTTILQSGIKETEFLMGRYRNTSYSDDNDWEGNFIALRSNYALNRRLTFHTETAYLTKQDIDRNILTTVTGISLRAADRTVINLDFLAGGESDNLQLGSEISILYALINGYCRAVYLNVPPEVEDYLTQEEGTNISLNFKFDLNKRFSMQSIVGQHKTLVTDDIEEIDYYILRLIDNPDWRHYRSFSLYYQKELSYFPFLEYNNELYGALANNKRPGIGLAYNLYGNSYRIAADLKHYRNNIEFTNEQSPLYKQLLNESTAEVNIYKRLGENLLFSLGYDGEKDKYDDQSYDYERSYDGQLKLSLGERTAITLSAERTKEDEDELNEDNENIADLETIKSLSLNYYWNSDYSIKAELKDYSSTNLIDYQSFYLGGSYYFPVNPGSITLFGEYILPVEGENGISFGISCDKVFTNKNELTIELAREYNDYQLEGYENYLTITYSQAFAFLGDIIIKDNFNDRSPRSIVAGYVYLDQNYNGIMDAGEKRLNNIPMRLGNMISRTNKDGLFVFKPYFNDLYLLDFDYRNLIAVMYNKLCKLNIDIFLK</sequence>
<dbReference type="EMBL" id="FOTI01000071">
    <property type="protein sequence ID" value="SFM11675.1"/>
    <property type="molecule type" value="Genomic_DNA"/>
</dbReference>
<gene>
    <name evidence="1" type="ORF">SAMN02983006_02836</name>
</gene>
<proteinExistence type="predicted"/>
<reference evidence="1 2" key="1">
    <citation type="submission" date="2016-10" db="EMBL/GenBank/DDBJ databases">
        <authorList>
            <person name="de Groot N.N."/>
        </authorList>
    </citation>
    <scope>NUCLEOTIDE SEQUENCE [LARGE SCALE GENOMIC DNA]</scope>
    <source>
        <strain evidence="1 2">ATCC 51327</strain>
    </source>
</reference>